<dbReference type="GO" id="GO:0016020">
    <property type="term" value="C:membrane"/>
    <property type="evidence" value="ECO:0007669"/>
    <property type="project" value="UniProtKB-SubCell"/>
</dbReference>
<evidence type="ECO:0000256" key="9">
    <source>
        <dbReference type="ARBA" id="ARBA00023136"/>
    </source>
</evidence>
<feature type="transmembrane region" description="Helical" evidence="11">
    <location>
        <begin position="40"/>
        <end position="61"/>
    </location>
</feature>
<organism evidence="13 14">
    <name type="scientific">Powellomyces hirtus</name>
    <dbReference type="NCBI Taxonomy" id="109895"/>
    <lineage>
        <taxon>Eukaryota</taxon>
        <taxon>Fungi</taxon>
        <taxon>Fungi incertae sedis</taxon>
        <taxon>Chytridiomycota</taxon>
        <taxon>Chytridiomycota incertae sedis</taxon>
        <taxon>Chytridiomycetes</taxon>
        <taxon>Spizellomycetales</taxon>
        <taxon>Powellomycetaceae</taxon>
        <taxon>Powellomyces</taxon>
    </lineage>
</organism>
<dbReference type="EC" id="3.4.21.105" evidence="4"/>
<dbReference type="GO" id="GO:0006508">
    <property type="term" value="P:proteolysis"/>
    <property type="evidence" value="ECO:0007669"/>
    <property type="project" value="UniProtKB-KW"/>
</dbReference>
<evidence type="ECO:0000256" key="6">
    <source>
        <dbReference type="ARBA" id="ARBA00022692"/>
    </source>
</evidence>
<keyword evidence="6 11" id="KW-0812">Transmembrane</keyword>
<gene>
    <name evidence="13" type="ORF">PhCBS80983_g01101</name>
</gene>
<feature type="transmembrane region" description="Helical" evidence="11">
    <location>
        <begin position="122"/>
        <end position="144"/>
    </location>
</feature>
<sequence>MPPSSSPTGPPPAARQTLPQRIGSNIKSGLRSLIINARTLPPTTGLVILISLLLQLLSFVWTSLPETGCLASRAYLHSPIISFPRLLVNHFVHVGIWHVVLNSFSWPVFAIPAEQMLGSVQFGHLIVVLAGVSSALYVLLSALFGLMINGFAKACTAGLSGLIFSLMTIEASHQRGLFERLHIGNYEIPSMAFPWIVFGISSIFFPTASFFGHMSGILAGTLYAYGMLDFLLLPARFLDVLENGRLCGCVVRWPTFIPHPAALALPTNSRDSAPSSAGAGRFGFSNPFRGGGGGASARYAPINNPIGAADDSDNDNDPLLWDEEEDDTFAAPGPQAAAATKLEIGALAPGDDDTENLIGDKP</sequence>
<evidence type="ECO:0000313" key="14">
    <source>
        <dbReference type="Proteomes" id="UP000318582"/>
    </source>
</evidence>
<evidence type="ECO:0000256" key="10">
    <source>
        <dbReference type="SAM" id="MobiDB-lite"/>
    </source>
</evidence>
<evidence type="ECO:0000256" key="11">
    <source>
        <dbReference type="SAM" id="Phobius"/>
    </source>
</evidence>
<keyword evidence="7" id="KW-0378">Hydrolase</keyword>
<dbReference type="STRING" id="109895.A0A507ECN5"/>
<evidence type="ECO:0000256" key="2">
    <source>
        <dbReference type="ARBA" id="ARBA00004141"/>
    </source>
</evidence>
<feature type="transmembrane region" description="Helical" evidence="11">
    <location>
        <begin position="150"/>
        <end position="171"/>
    </location>
</feature>
<comment type="similarity">
    <text evidence="3">Belongs to the peptidase S54 family.</text>
</comment>
<evidence type="ECO:0000256" key="5">
    <source>
        <dbReference type="ARBA" id="ARBA00022670"/>
    </source>
</evidence>
<comment type="catalytic activity">
    <reaction evidence="1">
        <text>Cleaves type-1 transmembrane domains using a catalytic dyad composed of serine and histidine that are contributed by different transmembrane domains.</text>
        <dbReference type="EC" id="3.4.21.105"/>
    </reaction>
</comment>
<dbReference type="InterPro" id="IPR022764">
    <property type="entry name" value="Peptidase_S54_rhomboid_dom"/>
</dbReference>
<dbReference type="SUPFAM" id="SSF144091">
    <property type="entry name" value="Rhomboid-like"/>
    <property type="match status" value="1"/>
</dbReference>
<dbReference type="PANTHER" id="PTHR43066">
    <property type="entry name" value="RHOMBOID-RELATED PROTEIN"/>
    <property type="match status" value="1"/>
</dbReference>
<name>A0A507ECN5_9FUNG</name>
<keyword evidence="5" id="KW-0645">Protease</keyword>
<dbReference type="EMBL" id="QEAQ01000007">
    <property type="protein sequence ID" value="TPX61544.1"/>
    <property type="molecule type" value="Genomic_DNA"/>
</dbReference>
<comment type="subcellular location">
    <subcellularLocation>
        <location evidence="2">Membrane</location>
        <topology evidence="2">Multi-pass membrane protein</topology>
    </subcellularLocation>
</comment>
<keyword evidence="8 11" id="KW-1133">Transmembrane helix</keyword>
<evidence type="ECO:0000256" key="4">
    <source>
        <dbReference type="ARBA" id="ARBA00013039"/>
    </source>
</evidence>
<evidence type="ECO:0000256" key="7">
    <source>
        <dbReference type="ARBA" id="ARBA00022801"/>
    </source>
</evidence>
<dbReference type="InterPro" id="IPR035952">
    <property type="entry name" value="Rhomboid-like_sf"/>
</dbReference>
<dbReference type="Pfam" id="PF01694">
    <property type="entry name" value="Rhomboid"/>
    <property type="match status" value="1"/>
</dbReference>
<feature type="transmembrane region" description="Helical" evidence="11">
    <location>
        <begin position="217"/>
        <end position="235"/>
    </location>
</feature>
<feature type="region of interest" description="Disordered" evidence="10">
    <location>
        <begin position="302"/>
        <end position="336"/>
    </location>
</feature>
<evidence type="ECO:0000313" key="13">
    <source>
        <dbReference type="EMBL" id="TPX61544.1"/>
    </source>
</evidence>
<feature type="transmembrane region" description="Helical" evidence="11">
    <location>
        <begin position="91"/>
        <end position="110"/>
    </location>
</feature>
<dbReference type="GO" id="GO:0004252">
    <property type="term" value="F:serine-type endopeptidase activity"/>
    <property type="evidence" value="ECO:0007669"/>
    <property type="project" value="InterPro"/>
</dbReference>
<feature type="transmembrane region" description="Helical" evidence="11">
    <location>
        <begin position="192"/>
        <end position="211"/>
    </location>
</feature>
<keyword evidence="9 11" id="KW-0472">Membrane</keyword>
<comment type="caution">
    <text evidence="13">The sequence shown here is derived from an EMBL/GenBank/DDBJ whole genome shotgun (WGS) entry which is preliminary data.</text>
</comment>
<protein>
    <recommendedName>
        <fullName evidence="4">rhomboid protease</fullName>
        <ecNumber evidence="4">3.4.21.105</ecNumber>
    </recommendedName>
</protein>
<feature type="domain" description="Peptidase S54 rhomboid" evidence="12">
    <location>
        <begin position="85"/>
        <end position="228"/>
    </location>
</feature>
<feature type="compositionally biased region" description="Acidic residues" evidence="10">
    <location>
        <begin position="310"/>
        <end position="328"/>
    </location>
</feature>
<keyword evidence="14" id="KW-1185">Reference proteome</keyword>
<reference evidence="13 14" key="1">
    <citation type="journal article" date="2019" name="Sci. Rep.">
        <title>Comparative genomics of chytrid fungi reveal insights into the obligate biotrophic and pathogenic lifestyle of Synchytrium endobioticum.</title>
        <authorList>
            <person name="van de Vossenberg B.T.L.H."/>
            <person name="Warris S."/>
            <person name="Nguyen H.D.T."/>
            <person name="van Gent-Pelzer M.P.E."/>
            <person name="Joly D.L."/>
            <person name="van de Geest H.C."/>
            <person name="Bonants P.J.M."/>
            <person name="Smith D.S."/>
            <person name="Levesque C.A."/>
            <person name="van der Lee T.A.J."/>
        </authorList>
    </citation>
    <scope>NUCLEOTIDE SEQUENCE [LARGE SCALE GENOMIC DNA]</scope>
    <source>
        <strain evidence="13 14">CBS 809.83</strain>
    </source>
</reference>
<dbReference type="Proteomes" id="UP000318582">
    <property type="component" value="Unassembled WGS sequence"/>
</dbReference>
<evidence type="ECO:0000256" key="1">
    <source>
        <dbReference type="ARBA" id="ARBA00000156"/>
    </source>
</evidence>
<dbReference type="PANTHER" id="PTHR43066:SF1">
    <property type="entry name" value="RHOMBOID PROTEIN 2"/>
    <property type="match status" value="1"/>
</dbReference>
<accession>A0A507ECN5</accession>
<evidence type="ECO:0000256" key="3">
    <source>
        <dbReference type="ARBA" id="ARBA00009045"/>
    </source>
</evidence>
<proteinExistence type="inferred from homology"/>
<evidence type="ECO:0000259" key="12">
    <source>
        <dbReference type="Pfam" id="PF01694"/>
    </source>
</evidence>
<evidence type="ECO:0000256" key="8">
    <source>
        <dbReference type="ARBA" id="ARBA00022989"/>
    </source>
</evidence>
<dbReference type="AlphaFoldDB" id="A0A507ECN5"/>
<dbReference type="Gene3D" id="1.20.1540.10">
    <property type="entry name" value="Rhomboid-like"/>
    <property type="match status" value="1"/>
</dbReference>